<comment type="caution">
    <text evidence="1">The sequence shown here is derived from an EMBL/GenBank/DDBJ whole genome shotgun (WGS) entry which is preliminary data.</text>
</comment>
<dbReference type="EMBL" id="VYZN01000022">
    <property type="protein sequence ID" value="KAE9536606.1"/>
    <property type="molecule type" value="Genomic_DNA"/>
</dbReference>
<accession>A0A6G0TPV1</accession>
<protein>
    <submittedName>
        <fullName evidence="1">Uncharacterized protein</fullName>
    </submittedName>
</protein>
<evidence type="ECO:0000313" key="1">
    <source>
        <dbReference type="EMBL" id="KAE9536606.1"/>
    </source>
</evidence>
<name>A0A6G0TPV1_APHGL</name>
<gene>
    <name evidence="1" type="ORF">AGLY_007008</name>
</gene>
<evidence type="ECO:0000313" key="2">
    <source>
        <dbReference type="Proteomes" id="UP000475862"/>
    </source>
</evidence>
<reference evidence="1 2" key="1">
    <citation type="submission" date="2019-08" db="EMBL/GenBank/DDBJ databases">
        <title>The genome of the soybean aphid Biotype 1, its phylome, world population structure and adaptation to the North American continent.</title>
        <authorList>
            <person name="Giordano R."/>
            <person name="Donthu R.K."/>
            <person name="Hernandez A.G."/>
            <person name="Wright C.L."/>
            <person name="Zimin A.V."/>
        </authorList>
    </citation>
    <scope>NUCLEOTIDE SEQUENCE [LARGE SCALE GENOMIC DNA]</scope>
    <source>
        <tissue evidence="1">Whole aphids</tissue>
    </source>
</reference>
<keyword evidence="2" id="KW-1185">Reference proteome</keyword>
<organism evidence="1 2">
    <name type="scientific">Aphis glycines</name>
    <name type="common">Soybean aphid</name>
    <dbReference type="NCBI Taxonomy" id="307491"/>
    <lineage>
        <taxon>Eukaryota</taxon>
        <taxon>Metazoa</taxon>
        <taxon>Ecdysozoa</taxon>
        <taxon>Arthropoda</taxon>
        <taxon>Hexapoda</taxon>
        <taxon>Insecta</taxon>
        <taxon>Pterygota</taxon>
        <taxon>Neoptera</taxon>
        <taxon>Paraneoptera</taxon>
        <taxon>Hemiptera</taxon>
        <taxon>Sternorrhyncha</taxon>
        <taxon>Aphidomorpha</taxon>
        <taxon>Aphidoidea</taxon>
        <taxon>Aphididae</taxon>
        <taxon>Aphidini</taxon>
        <taxon>Aphis</taxon>
        <taxon>Aphis</taxon>
    </lineage>
</organism>
<sequence>MLNSKLHKHDHTVFEFQAIIRLRTLLYLITQVMEQKHQVDILSLVRTYRNNIFAFWIPSNILNRSKMTSNCDSRSPTAIIILDILLSIDEMIHCVPELKYYCHQEKISHHKTLMFPVHSSEPSCLVTLNVLLSNFNVSSNSLFDLQNPENHLLENLPSDIKSKERTQSSWPIK</sequence>
<proteinExistence type="predicted"/>
<dbReference type="Proteomes" id="UP000475862">
    <property type="component" value="Unassembled WGS sequence"/>
</dbReference>
<dbReference type="AlphaFoldDB" id="A0A6G0TPV1"/>